<keyword evidence="2" id="KW-0472">Membrane</keyword>
<sequence>MRYAWLCHPATVFAALLLFINDHVLKQAWPGFVTGKLSDVAGLIVAPALLSLLLLRRADLTATLLTGTLFTLVKTTHTGAELASQAWTLAAGPSRILADPTDLLALPALALAWWIRNHSHQMTRRWQIAIGVPLAVLSVAATGADGGPPSAHAVQIQGPAVVVYEERLHTALRSTDGGRTWTPWEPGDEPPHPAAGPRSGCVPKQPQRCYWAPEDTLKVMRSDDASVTWTTEWEISAGRAEVLQRAHGVRPASLSLAVQATPRGHVVVVANGRDGIAVRDEDGKWTRYGYTYDGSGLLTAQATSLDGGDYVTEELAGGVLGGLFVIIAGLMIAARTPVLRWLVPAIGLVGAVFSLPSFYGFGGVHLLLWPVAIACLVGALVAAAIAAGMAKIGASATWRVLGVGVLVALGITLPFRGWSVGWPDRYGTALGMAVFFTLTITALGLTWIWSSTHRQDRA</sequence>
<reference evidence="3 4" key="1">
    <citation type="submission" date="2024-10" db="EMBL/GenBank/DDBJ databases">
        <title>The Natural Products Discovery Center: Release of the First 8490 Sequenced Strains for Exploring Actinobacteria Biosynthetic Diversity.</title>
        <authorList>
            <person name="Kalkreuter E."/>
            <person name="Kautsar S.A."/>
            <person name="Yang D."/>
            <person name="Bader C.D."/>
            <person name="Teijaro C.N."/>
            <person name="Fluegel L."/>
            <person name="Davis C.M."/>
            <person name="Simpson J.R."/>
            <person name="Lauterbach L."/>
            <person name="Steele A.D."/>
            <person name="Gui C."/>
            <person name="Meng S."/>
            <person name="Li G."/>
            <person name="Viehrig K."/>
            <person name="Ye F."/>
            <person name="Su P."/>
            <person name="Kiefer A.F."/>
            <person name="Nichols A."/>
            <person name="Cepeda A.J."/>
            <person name="Yan W."/>
            <person name="Fan B."/>
            <person name="Jiang Y."/>
            <person name="Adhikari A."/>
            <person name="Zheng C.-J."/>
            <person name="Schuster L."/>
            <person name="Cowan T.M."/>
            <person name="Smanski M.J."/>
            <person name="Chevrette M.G."/>
            <person name="De Carvalho L.P.S."/>
            <person name="Shen B."/>
        </authorList>
    </citation>
    <scope>NUCLEOTIDE SEQUENCE [LARGE SCALE GENOMIC DNA]</scope>
    <source>
        <strain evidence="3 4">NPDC050545</strain>
    </source>
</reference>
<accession>A0ABW7ZAU8</accession>
<keyword evidence="4" id="KW-1185">Reference proteome</keyword>
<feature type="transmembrane region" description="Helical" evidence="2">
    <location>
        <begin position="341"/>
        <end position="361"/>
    </location>
</feature>
<dbReference type="InterPro" id="IPR015943">
    <property type="entry name" value="WD40/YVTN_repeat-like_dom_sf"/>
</dbReference>
<proteinExistence type="predicted"/>
<dbReference type="Proteomes" id="UP001612741">
    <property type="component" value="Unassembled WGS sequence"/>
</dbReference>
<dbReference type="EMBL" id="JBITGY010000017">
    <property type="protein sequence ID" value="MFI6505022.1"/>
    <property type="molecule type" value="Genomic_DNA"/>
</dbReference>
<dbReference type="Gene3D" id="2.130.10.10">
    <property type="entry name" value="YVTN repeat-like/Quinoprotein amine dehydrogenase"/>
    <property type="match status" value="1"/>
</dbReference>
<keyword evidence="2" id="KW-0812">Transmembrane</keyword>
<dbReference type="RefSeq" id="WP_397091023.1">
    <property type="nucleotide sequence ID" value="NZ_JBITGY010000017.1"/>
</dbReference>
<protein>
    <submittedName>
        <fullName evidence="3">Uncharacterized protein</fullName>
    </submittedName>
</protein>
<feature type="transmembrane region" description="Helical" evidence="2">
    <location>
        <begin position="396"/>
        <end position="415"/>
    </location>
</feature>
<comment type="caution">
    <text evidence="3">The sequence shown here is derived from an EMBL/GenBank/DDBJ whole genome shotgun (WGS) entry which is preliminary data.</text>
</comment>
<evidence type="ECO:0000313" key="3">
    <source>
        <dbReference type="EMBL" id="MFI6505022.1"/>
    </source>
</evidence>
<gene>
    <name evidence="3" type="ORF">ACIBG2_47095</name>
</gene>
<evidence type="ECO:0000313" key="4">
    <source>
        <dbReference type="Proteomes" id="UP001612741"/>
    </source>
</evidence>
<feature type="region of interest" description="Disordered" evidence="1">
    <location>
        <begin position="175"/>
        <end position="203"/>
    </location>
</feature>
<name>A0ABW7ZAU8_9ACTN</name>
<feature type="transmembrane region" description="Helical" evidence="2">
    <location>
        <begin position="427"/>
        <end position="449"/>
    </location>
</feature>
<feature type="transmembrane region" description="Helical" evidence="2">
    <location>
        <begin position="367"/>
        <end position="389"/>
    </location>
</feature>
<evidence type="ECO:0000256" key="2">
    <source>
        <dbReference type="SAM" id="Phobius"/>
    </source>
</evidence>
<dbReference type="InterPro" id="IPR036278">
    <property type="entry name" value="Sialidase_sf"/>
</dbReference>
<evidence type="ECO:0000256" key="1">
    <source>
        <dbReference type="SAM" id="MobiDB-lite"/>
    </source>
</evidence>
<feature type="transmembrane region" description="Helical" evidence="2">
    <location>
        <begin position="315"/>
        <end position="334"/>
    </location>
</feature>
<keyword evidence="2" id="KW-1133">Transmembrane helix</keyword>
<organism evidence="3 4">
    <name type="scientific">Nonomuraea typhae</name>
    <dbReference type="NCBI Taxonomy" id="2603600"/>
    <lineage>
        <taxon>Bacteria</taxon>
        <taxon>Bacillati</taxon>
        <taxon>Actinomycetota</taxon>
        <taxon>Actinomycetes</taxon>
        <taxon>Streptosporangiales</taxon>
        <taxon>Streptosporangiaceae</taxon>
        <taxon>Nonomuraea</taxon>
    </lineage>
</organism>
<dbReference type="SUPFAM" id="SSF50939">
    <property type="entry name" value="Sialidases"/>
    <property type="match status" value="1"/>
</dbReference>